<dbReference type="AlphaFoldDB" id="A0A9W4UTP2"/>
<name>A0A9W4UTP2_9PLEO</name>
<protein>
    <submittedName>
        <fullName evidence="1">Uncharacterized protein</fullName>
    </submittedName>
</protein>
<evidence type="ECO:0000313" key="1">
    <source>
        <dbReference type="EMBL" id="CAI6341279.1"/>
    </source>
</evidence>
<dbReference type="Proteomes" id="UP001152607">
    <property type="component" value="Unassembled WGS sequence"/>
</dbReference>
<reference evidence="1" key="1">
    <citation type="submission" date="2023-01" db="EMBL/GenBank/DDBJ databases">
        <authorList>
            <person name="Van Ghelder C."/>
            <person name="Rancurel C."/>
        </authorList>
    </citation>
    <scope>NUCLEOTIDE SEQUENCE</scope>
    <source>
        <strain evidence="1">CNCM I-4278</strain>
    </source>
</reference>
<comment type="caution">
    <text evidence="1">The sequence shown here is derived from an EMBL/GenBank/DDBJ whole genome shotgun (WGS) entry which is preliminary data.</text>
</comment>
<dbReference type="EMBL" id="CAOQHR010000011">
    <property type="protein sequence ID" value="CAI6341279.1"/>
    <property type="molecule type" value="Genomic_DNA"/>
</dbReference>
<evidence type="ECO:0000313" key="2">
    <source>
        <dbReference type="Proteomes" id="UP001152607"/>
    </source>
</evidence>
<keyword evidence="2" id="KW-1185">Reference proteome</keyword>
<proteinExistence type="predicted"/>
<sequence length="125" mass="13864">MLVSCAWLTQHTLHQASQSASQPSHLPTQPRAHPSIYSLYPHPHLLTSSPRRIFFSLPSLLPFMVITPADRADHSPTSVHSFLPTNPSLHSQNKNALYVWASGFPTIAALFFYSPSSVLSCLRLC</sequence>
<accession>A0A9W4UTP2</accession>
<organism evidence="1 2">
    <name type="scientific">Periconia digitata</name>
    <dbReference type="NCBI Taxonomy" id="1303443"/>
    <lineage>
        <taxon>Eukaryota</taxon>
        <taxon>Fungi</taxon>
        <taxon>Dikarya</taxon>
        <taxon>Ascomycota</taxon>
        <taxon>Pezizomycotina</taxon>
        <taxon>Dothideomycetes</taxon>
        <taxon>Pleosporomycetidae</taxon>
        <taxon>Pleosporales</taxon>
        <taxon>Massarineae</taxon>
        <taxon>Periconiaceae</taxon>
        <taxon>Periconia</taxon>
    </lineage>
</organism>
<gene>
    <name evidence="1" type="ORF">PDIGIT_LOCUS14475</name>
</gene>